<gene>
    <name evidence="6" type="ORF">NSU_0528</name>
</gene>
<dbReference type="PANTHER" id="PTHR42847:SF4">
    <property type="entry name" value="ALKANESULFONATE MONOOXYGENASE-RELATED"/>
    <property type="match status" value="1"/>
</dbReference>
<evidence type="ECO:0000256" key="3">
    <source>
        <dbReference type="ARBA" id="ARBA00023002"/>
    </source>
</evidence>
<dbReference type="InterPro" id="IPR036661">
    <property type="entry name" value="Luciferase-like_sf"/>
</dbReference>
<reference evidence="6 7" key="1">
    <citation type="journal article" date="2012" name="J. Bacteriol.">
        <title>Genome sequence of benzo(a)pyrene-degrading bacterium Novosphingobium pentaromativorans US6-1.</title>
        <authorList>
            <person name="Luo Y.R."/>
            <person name="Kang S.G."/>
            <person name="Kim S.J."/>
            <person name="Kim M.R."/>
            <person name="Li N."/>
            <person name="Lee J.H."/>
            <person name="Kwon K.K."/>
        </authorList>
    </citation>
    <scope>NUCLEOTIDE SEQUENCE [LARGE SCALE GENOMIC DNA]</scope>
    <source>
        <strain evidence="6 7">US6-1</strain>
    </source>
</reference>
<keyword evidence="2" id="KW-0288">FMN</keyword>
<dbReference type="InterPro" id="IPR011251">
    <property type="entry name" value="Luciferase-like_dom"/>
</dbReference>
<sequence>MNIQEGTRDMKINCPLPFDTLEPADEFTTMAAVREVGLAVERAGFHAGLVTDHPVPTSRWLDAGGHYAQGPFVMLSLLGAVTTTLRLQTGIVVLPYRNPFIVARDLATLDCFTGGRVTLSVGAGYLKGEFRAVGVDFDQRNELMDEYIQALRLALSGEDFTFEGSGYVALGNRILPAPRQKRLPIYGGGNAKRAIRRVVDYCDGWNPFFTAARGNTSTTRTADITDEADLKERIDYMHEYAAQVGRDDMPEVILGGVNVPPEAYSNQEIVDMLGRYEELGVTAAAVIVDGRDRAEFCDRAEEIGQQVIAKLNG</sequence>
<dbReference type="InterPro" id="IPR019921">
    <property type="entry name" value="Lucif-like_OxRdtase_Rv2161c"/>
</dbReference>
<evidence type="ECO:0000256" key="2">
    <source>
        <dbReference type="ARBA" id="ARBA00022643"/>
    </source>
</evidence>
<dbReference type="AlphaFoldDB" id="G6E857"/>
<dbReference type="NCBIfam" id="TIGR03619">
    <property type="entry name" value="F420_Rv2161c"/>
    <property type="match status" value="1"/>
</dbReference>
<comment type="caution">
    <text evidence="6">The sequence shown here is derived from an EMBL/GenBank/DDBJ whole genome shotgun (WGS) entry which is preliminary data.</text>
</comment>
<dbReference type="EMBL" id="AGFM01000008">
    <property type="protein sequence ID" value="EHJ62397.1"/>
    <property type="molecule type" value="Genomic_DNA"/>
</dbReference>
<keyword evidence="1" id="KW-0285">Flavoprotein</keyword>
<keyword evidence="7" id="KW-1185">Reference proteome</keyword>
<evidence type="ECO:0000313" key="6">
    <source>
        <dbReference type="EMBL" id="EHJ62397.1"/>
    </source>
</evidence>
<evidence type="ECO:0000256" key="1">
    <source>
        <dbReference type="ARBA" id="ARBA00022630"/>
    </source>
</evidence>
<keyword evidence="3" id="KW-0560">Oxidoreductase</keyword>
<proteinExistence type="predicted"/>
<dbReference type="Pfam" id="PF00296">
    <property type="entry name" value="Bac_luciferase"/>
    <property type="match status" value="1"/>
</dbReference>
<dbReference type="SUPFAM" id="SSF51679">
    <property type="entry name" value="Bacterial luciferase-like"/>
    <property type="match status" value="1"/>
</dbReference>
<name>G6E857_9SPHN</name>
<dbReference type="GO" id="GO:0008726">
    <property type="term" value="F:alkanesulfonate monooxygenase activity"/>
    <property type="evidence" value="ECO:0007669"/>
    <property type="project" value="TreeGrafter"/>
</dbReference>
<dbReference type="PATRIC" id="fig|1088721.3.peg.519"/>
<evidence type="ECO:0000256" key="4">
    <source>
        <dbReference type="ARBA" id="ARBA00023033"/>
    </source>
</evidence>
<protein>
    <recommendedName>
        <fullName evidence="5">Luciferase-like domain-containing protein</fullName>
    </recommendedName>
</protein>
<dbReference type="GO" id="GO:0046306">
    <property type="term" value="P:alkanesulfonate catabolic process"/>
    <property type="evidence" value="ECO:0007669"/>
    <property type="project" value="TreeGrafter"/>
</dbReference>
<dbReference type="Gene3D" id="3.20.20.30">
    <property type="entry name" value="Luciferase-like domain"/>
    <property type="match status" value="1"/>
</dbReference>
<keyword evidence="4" id="KW-0503">Monooxygenase</keyword>
<dbReference type="Proteomes" id="UP000004030">
    <property type="component" value="Unassembled WGS sequence"/>
</dbReference>
<feature type="domain" description="Luciferase-like" evidence="5">
    <location>
        <begin position="29"/>
        <end position="217"/>
    </location>
</feature>
<dbReference type="eggNOG" id="COG2141">
    <property type="taxonomic scope" value="Bacteria"/>
</dbReference>
<dbReference type="InterPro" id="IPR050172">
    <property type="entry name" value="SsuD_RutA_monooxygenase"/>
</dbReference>
<dbReference type="PANTHER" id="PTHR42847">
    <property type="entry name" value="ALKANESULFONATE MONOOXYGENASE"/>
    <property type="match status" value="1"/>
</dbReference>
<evidence type="ECO:0000313" key="7">
    <source>
        <dbReference type="Proteomes" id="UP000004030"/>
    </source>
</evidence>
<evidence type="ECO:0000259" key="5">
    <source>
        <dbReference type="Pfam" id="PF00296"/>
    </source>
</evidence>
<organism evidence="6 7">
    <name type="scientific">Novosphingobium pentaromativorans US6-1</name>
    <dbReference type="NCBI Taxonomy" id="1088721"/>
    <lineage>
        <taxon>Bacteria</taxon>
        <taxon>Pseudomonadati</taxon>
        <taxon>Pseudomonadota</taxon>
        <taxon>Alphaproteobacteria</taxon>
        <taxon>Sphingomonadales</taxon>
        <taxon>Sphingomonadaceae</taxon>
        <taxon>Novosphingobium</taxon>
    </lineage>
</organism>
<accession>G6E857</accession>
<dbReference type="STRING" id="1088721.JI59_17460"/>